<dbReference type="Proteomes" id="UP000181976">
    <property type="component" value="Unassembled WGS sequence"/>
</dbReference>
<dbReference type="GO" id="GO:0051287">
    <property type="term" value="F:NAD binding"/>
    <property type="evidence" value="ECO:0007669"/>
    <property type="project" value="InterPro"/>
</dbReference>
<organism evidence="7 8">
    <name type="scientific">Thermophagus xiamenensis</name>
    <dbReference type="NCBI Taxonomy" id="385682"/>
    <lineage>
        <taxon>Bacteria</taxon>
        <taxon>Pseudomonadati</taxon>
        <taxon>Bacteroidota</taxon>
        <taxon>Bacteroidia</taxon>
        <taxon>Marinilabiliales</taxon>
        <taxon>Marinilabiliaceae</taxon>
        <taxon>Thermophagus</taxon>
    </lineage>
</organism>
<dbReference type="AlphaFoldDB" id="A0A1I2F512"/>
<dbReference type="FunFam" id="3.40.50.720:FF:000203">
    <property type="entry name" value="D-3-phosphoglycerate dehydrogenase (SerA)"/>
    <property type="match status" value="1"/>
</dbReference>
<keyword evidence="8" id="KW-1185">Reference proteome</keyword>
<evidence type="ECO:0000256" key="4">
    <source>
        <dbReference type="RuleBase" id="RU003719"/>
    </source>
</evidence>
<gene>
    <name evidence="7" type="ORF">SAMN05444380_12645</name>
</gene>
<dbReference type="STRING" id="385682.SAMN05444380_12645"/>
<dbReference type="SUPFAM" id="SSF52283">
    <property type="entry name" value="Formate/glycerate dehydrogenase catalytic domain-like"/>
    <property type="match status" value="1"/>
</dbReference>
<keyword evidence="2 4" id="KW-0560">Oxidoreductase</keyword>
<dbReference type="RefSeq" id="WP_010528005.1">
    <property type="nucleotide sequence ID" value="NZ_AFSL01000069.1"/>
</dbReference>
<dbReference type="InParanoid" id="A0A1I2F512"/>
<name>A0A1I2F512_9BACT</name>
<dbReference type="GO" id="GO:0030267">
    <property type="term" value="F:glyoxylate reductase (NADPH) activity"/>
    <property type="evidence" value="ECO:0007669"/>
    <property type="project" value="TreeGrafter"/>
</dbReference>
<accession>A0A1I2F512</accession>
<dbReference type="PROSITE" id="PS00670">
    <property type="entry name" value="D_2_HYDROXYACID_DH_2"/>
    <property type="match status" value="1"/>
</dbReference>
<dbReference type="InterPro" id="IPR029753">
    <property type="entry name" value="D-isomer_DH_CS"/>
</dbReference>
<evidence type="ECO:0000259" key="6">
    <source>
        <dbReference type="Pfam" id="PF02826"/>
    </source>
</evidence>
<dbReference type="Pfam" id="PF02826">
    <property type="entry name" value="2-Hacid_dh_C"/>
    <property type="match status" value="1"/>
</dbReference>
<protein>
    <submittedName>
        <fullName evidence="7">Lactate dehydrogenase</fullName>
    </submittedName>
</protein>
<feature type="domain" description="D-isomer specific 2-hydroxyacid dehydrogenase catalytic" evidence="5">
    <location>
        <begin position="5"/>
        <end position="317"/>
    </location>
</feature>
<dbReference type="PANTHER" id="PTHR10996:SF283">
    <property type="entry name" value="GLYOXYLATE_HYDROXYPYRUVATE REDUCTASE B"/>
    <property type="match status" value="1"/>
</dbReference>
<dbReference type="eggNOG" id="COG1052">
    <property type="taxonomic scope" value="Bacteria"/>
</dbReference>
<dbReference type="InterPro" id="IPR050223">
    <property type="entry name" value="D-isomer_2-hydroxyacid_DH"/>
</dbReference>
<dbReference type="InterPro" id="IPR036291">
    <property type="entry name" value="NAD(P)-bd_dom_sf"/>
</dbReference>
<dbReference type="GO" id="GO:0016618">
    <property type="term" value="F:hydroxypyruvate reductase [NAD(P)H] activity"/>
    <property type="evidence" value="ECO:0007669"/>
    <property type="project" value="TreeGrafter"/>
</dbReference>
<evidence type="ECO:0000313" key="8">
    <source>
        <dbReference type="Proteomes" id="UP000181976"/>
    </source>
</evidence>
<comment type="similarity">
    <text evidence="1 4">Belongs to the D-isomer specific 2-hydroxyacid dehydrogenase family.</text>
</comment>
<dbReference type="PANTHER" id="PTHR10996">
    <property type="entry name" value="2-HYDROXYACID DEHYDROGENASE-RELATED"/>
    <property type="match status" value="1"/>
</dbReference>
<evidence type="ECO:0000313" key="7">
    <source>
        <dbReference type="EMBL" id="SFF00412.1"/>
    </source>
</evidence>
<sequence>MKKKILISHRIPEEPLKILESDFELIWPDNDTFSNEELSALIPECEVVVSVFGNPLDSRLIEAASKLKLIANYGAGTDNIDVEKATQLGIVVTNTPDTVTEPTAELAMGLIIDVARRISEFDRGLRAKKITDWGVLQNWGTTLRDKTLGIVGLGAIGKALAKRALAFGMKVIYHNRHKLEPHIEEQYEARFTDLENLLRNADFVSLNVPLTPETKSLISFPELKLMKPSAFLINTSRGAVINQEALIEVLKKKEIAGAALDVFANEPNVPDELIYMDNVVLVPHVGSATHETRKEMSKQVASVIADFFQGMKGLPVVNPQVWNSENLRFKAEGAS</sequence>
<dbReference type="InterPro" id="IPR029752">
    <property type="entry name" value="D-isomer_DH_CS1"/>
</dbReference>
<dbReference type="Gene3D" id="3.40.50.720">
    <property type="entry name" value="NAD(P)-binding Rossmann-like Domain"/>
    <property type="match status" value="2"/>
</dbReference>
<feature type="domain" description="D-isomer specific 2-hydroxyacid dehydrogenase NAD-binding" evidence="6">
    <location>
        <begin position="108"/>
        <end position="286"/>
    </location>
</feature>
<dbReference type="OrthoDB" id="9777288at2"/>
<proteinExistence type="inferred from homology"/>
<evidence type="ECO:0000256" key="2">
    <source>
        <dbReference type="ARBA" id="ARBA00023002"/>
    </source>
</evidence>
<evidence type="ECO:0000256" key="1">
    <source>
        <dbReference type="ARBA" id="ARBA00005854"/>
    </source>
</evidence>
<dbReference type="InterPro" id="IPR006139">
    <property type="entry name" value="D-isomer_2_OHA_DH_cat_dom"/>
</dbReference>
<dbReference type="FunCoup" id="A0A1I2F512">
    <property type="interactions" value="332"/>
</dbReference>
<keyword evidence="3" id="KW-0520">NAD</keyword>
<dbReference type="GO" id="GO:0005829">
    <property type="term" value="C:cytosol"/>
    <property type="evidence" value="ECO:0007669"/>
    <property type="project" value="TreeGrafter"/>
</dbReference>
<dbReference type="SUPFAM" id="SSF51735">
    <property type="entry name" value="NAD(P)-binding Rossmann-fold domains"/>
    <property type="match status" value="1"/>
</dbReference>
<dbReference type="EMBL" id="FONA01000026">
    <property type="protein sequence ID" value="SFF00412.1"/>
    <property type="molecule type" value="Genomic_DNA"/>
</dbReference>
<dbReference type="PROSITE" id="PS00671">
    <property type="entry name" value="D_2_HYDROXYACID_DH_3"/>
    <property type="match status" value="1"/>
</dbReference>
<reference evidence="7 8" key="1">
    <citation type="submission" date="2016-10" db="EMBL/GenBank/DDBJ databases">
        <authorList>
            <person name="de Groot N.N."/>
        </authorList>
    </citation>
    <scope>NUCLEOTIDE SEQUENCE [LARGE SCALE GENOMIC DNA]</scope>
    <source>
        <strain evidence="7 8">DSM 19012</strain>
    </source>
</reference>
<dbReference type="InterPro" id="IPR006140">
    <property type="entry name" value="D-isomer_DH_NAD-bd"/>
</dbReference>
<dbReference type="PROSITE" id="PS00065">
    <property type="entry name" value="D_2_HYDROXYACID_DH_1"/>
    <property type="match status" value="1"/>
</dbReference>
<evidence type="ECO:0000256" key="3">
    <source>
        <dbReference type="ARBA" id="ARBA00023027"/>
    </source>
</evidence>
<dbReference type="Pfam" id="PF00389">
    <property type="entry name" value="2-Hacid_dh"/>
    <property type="match status" value="1"/>
</dbReference>
<evidence type="ECO:0000259" key="5">
    <source>
        <dbReference type="Pfam" id="PF00389"/>
    </source>
</evidence>